<feature type="transmembrane region" description="Helical" evidence="6">
    <location>
        <begin position="195"/>
        <end position="213"/>
    </location>
</feature>
<dbReference type="KEGG" id="tnl:113497764"/>
<dbReference type="Proteomes" id="UP000322000">
    <property type="component" value="Chromosome 9"/>
</dbReference>
<dbReference type="Pfam" id="PF03798">
    <property type="entry name" value="TRAM_LAG1_CLN8"/>
    <property type="match status" value="1"/>
</dbReference>
<evidence type="ECO:0000256" key="1">
    <source>
        <dbReference type="ARBA" id="ARBA00004141"/>
    </source>
</evidence>
<evidence type="ECO:0000256" key="6">
    <source>
        <dbReference type="SAM" id="Phobius"/>
    </source>
</evidence>
<dbReference type="AlphaFoldDB" id="A0A7E5VY54"/>
<evidence type="ECO:0000313" key="8">
    <source>
        <dbReference type="Proteomes" id="UP000322000"/>
    </source>
</evidence>
<name>A0A7E5VY54_TRINI</name>
<dbReference type="PANTHER" id="PTHR31898:SF1">
    <property type="entry name" value="TLC DOMAIN-CONTAINING PROTEIN 5"/>
    <property type="match status" value="1"/>
</dbReference>
<dbReference type="GeneID" id="113497764"/>
<organism evidence="8 9">
    <name type="scientific">Trichoplusia ni</name>
    <name type="common">Cabbage looper</name>
    <dbReference type="NCBI Taxonomy" id="7111"/>
    <lineage>
        <taxon>Eukaryota</taxon>
        <taxon>Metazoa</taxon>
        <taxon>Ecdysozoa</taxon>
        <taxon>Arthropoda</taxon>
        <taxon>Hexapoda</taxon>
        <taxon>Insecta</taxon>
        <taxon>Pterygota</taxon>
        <taxon>Neoptera</taxon>
        <taxon>Endopterygota</taxon>
        <taxon>Lepidoptera</taxon>
        <taxon>Glossata</taxon>
        <taxon>Ditrysia</taxon>
        <taxon>Noctuoidea</taxon>
        <taxon>Noctuidae</taxon>
        <taxon>Plusiinae</taxon>
        <taxon>Trichoplusia</taxon>
    </lineage>
</organism>
<dbReference type="InterPro" id="IPR006634">
    <property type="entry name" value="TLC-dom"/>
</dbReference>
<accession>A0A7E5VY54</accession>
<dbReference type="InterPro" id="IPR042512">
    <property type="entry name" value="TLCD5"/>
</dbReference>
<sequence>MRHELSTGSLVKLLSFLFWNWVYFETVENSHDESPEWCSRVVALLHSSIATLAGLTQCKCRTFTWRLTRYILPCQYLLMVWSWGYFAFDLLWCLAYWTDSVMLLSHHTCALLAITRYMQKGHSGCTFACTLVLLEITNPLLQIRWFLKYHGYGKSKAYFAVEAAYLGLFLFLRGVVGTFLMIWIFGWSDFDWEEIFYSLTFYVISMIFVYDVVGYVRHKYKNEIVDCKGYYYATCLPDDMVIKGPGTSRKYGTPLKDELDKAHIC</sequence>
<evidence type="ECO:0000256" key="4">
    <source>
        <dbReference type="ARBA" id="ARBA00023136"/>
    </source>
</evidence>
<dbReference type="OrthoDB" id="506011at2759"/>
<protein>
    <submittedName>
        <fullName evidence="9">Transmembrane protein 136-like</fullName>
    </submittedName>
</protein>
<keyword evidence="4 5" id="KW-0472">Membrane</keyword>
<feature type="transmembrane region" description="Helical" evidence="6">
    <location>
        <begin position="157"/>
        <end position="183"/>
    </location>
</feature>
<evidence type="ECO:0000256" key="2">
    <source>
        <dbReference type="ARBA" id="ARBA00022692"/>
    </source>
</evidence>
<keyword evidence="2 5" id="KW-0812">Transmembrane</keyword>
<feature type="transmembrane region" description="Helical" evidence="6">
    <location>
        <begin position="117"/>
        <end position="136"/>
    </location>
</feature>
<feature type="transmembrane region" description="Helical" evidence="6">
    <location>
        <begin position="76"/>
        <end position="97"/>
    </location>
</feature>
<proteinExistence type="predicted"/>
<dbReference type="PANTHER" id="PTHR31898">
    <property type="entry name" value="TRANSMEMBRANE PROTEIN 136"/>
    <property type="match status" value="1"/>
</dbReference>
<dbReference type="PROSITE" id="PS50922">
    <property type="entry name" value="TLC"/>
    <property type="match status" value="1"/>
</dbReference>
<evidence type="ECO:0000256" key="5">
    <source>
        <dbReference type="PROSITE-ProRule" id="PRU00205"/>
    </source>
</evidence>
<gene>
    <name evidence="9" type="primary">LOC113497764</name>
</gene>
<keyword evidence="8" id="KW-1185">Reference proteome</keyword>
<dbReference type="InParanoid" id="A0A7E5VY54"/>
<feature type="domain" description="TLC" evidence="7">
    <location>
        <begin position="32"/>
        <end position="221"/>
    </location>
</feature>
<dbReference type="GO" id="GO:0016020">
    <property type="term" value="C:membrane"/>
    <property type="evidence" value="ECO:0007669"/>
    <property type="project" value="UniProtKB-SubCell"/>
</dbReference>
<evidence type="ECO:0000259" key="7">
    <source>
        <dbReference type="PROSITE" id="PS50922"/>
    </source>
</evidence>
<keyword evidence="3 6" id="KW-1133">Transmembrane helix</keyword>
<reference evidence="9" key="1">
    <citation type="submission" date="2025-08" db="UniProtKB">
        <authorList>
            <consortium name="RefSeq"/>
        </authorList>
    </citation>
    <scope>IDENTIFICATION</scope>
</reference>
<evidence type="ECO:0000313" key="9">
    <source>
        <dbReference type="RefSeq" id="XP_026733269.1"/>
    </source>
</evidence>
<dbReference type="RefSeq" id="XP_026733269.1">
    <property type="nucleotide sequence ID" value="XM_026877468.1"/>
</dbReference>
<comment type="subcellular location">
    <subcellularLocation>
        <location evidence="1">Membrane</location>
        <topology evidence="1">Multi-pass membrane protein</topology>
    </subcellularLocation>
</comment>
<evidence type="ECO:0000256" key="3">
    <source>
        <dbReference type="ARBA" id="ARBA00022989"/>
    </source>
</evidence>
<dbReference type="SMART" id="SM00724">
    <property type="entry name" value="TLC"/>
    <property type="match status" value="1"/>
</dbReference>